<dbReference type="Proteomes" id="UP001203342">
    <property type="component" value="Unassembled WGS sequence"/>
</dbReference>
<evidence type="ECO:0000259" key="1">
    <source>
        <dbReference type="Pfam" id="PF00534"/>
    </source>
</evidence>
<sequence>MVLNKKLLVLSPYYPSKAKPFEGVFIEQQIEELKDVYEKIVVFKMLSLPSPLKRVFYKFLNNNKPTYIRNNILVVNFFYFDNYLINKLFNGRLNSLKFQLKLNYYLRGLNKYNYKNKLCQWILPTTYVFSFLNYKDSNVVSVIRGMDITILRDQFSKQFDIAVGLSDSIVANGNYIKEILKNKTETIYNIKDLSPFLNKDIKAFSSNQNSFIITHIGRFDDNKRQDLLIDLIFELKKIGVNIQLNLIGNGEFFDKVKEYAVKRKVADAINFTGNIGHAEISKLLSLSDFYIHPSHREGIPNALVESMASGCICIARNVGGIPDIINSDNGFLFNEDNELFDLFLLILKNNRLMEIKHNARKHISEIFDNNRNKQLLVRLFEA</sequence>
<feature type="domain" description="Glycosyl transferase family 1" evidence="1">
    <location>
        <begin position="200"/>
        <end position="361"/>
    </location>
</feature>
<dbReference type="SUPFAM" id="SSF53756">
    <property type="entry name" value="UDP-Glycosyltransferase/glycogen phosphorylase"/>
    <property type="match status" value="1"/>
</dbReference>
<protein>
    <submittedName>
        <fullName evidence="2">Glycosyltransferase family 4 protein</fullName>
    </submittedName>
</protein>
<keyword evidence="3" id="KW-1185">Reference proteome</keyword>
<accession>A0ABT0TH13</accession>
<name>A0ABT0TH13_9FLAO</name>
<dbReference type="InterPro" id="IPR001296">
    <property type="entry name" value="Glyco_trans_1"/>
</dbReference>
<dbReference type="EMBL" id="JAMLJN010000003">
    <property type="protein sequence ID" value="MCL9769695.1"/>
    <property type="molecule type" value="Genomic_DNA"/>
</dbReference>
<dbReference type="Gene3D" id="3.40.50.2000">
    <property type="entry name" value="Glycogen Phosphorylase B"/>
    <property type="match status" value="2"/>
</dbReference>
<dbReference type="RefSeq" id="WP_250580757.1">
    <property type="nucleotide sequence ID" value="NZ_JAMLJN010000003.1"/>
</dbReference>
<evidence type="ECO:0000313" key="3">
    <source>
        <dbReference type="Proteomes" id="UP001203342"/>
    </source>
</evidence>
<gene>
    <name evidence="2" type="ORF">NAT47_04625</name>
</gene>
<dbReference type="PANTHER" id="PTHR12526">
    <property type="entry name" value="GLYCOSYLTRANSFERASE"/>
    <property type="match status" value="1"/>
</dbReference>
<dbReference type="Pfam" id="PF00534">
    <property type="entry name" value="Glycos_transf_1"/>
    <property type="match status" value="1"/>
</dbReference>
<reference evidence="2 3" key="1">
    <citation type="submission" date="2022-05" db="EMBL/GenBank/DDBJ databases">
        <title>Flavobacterium sp., isolated from activated sludge.</title>
        <authorList>
            <person name="Ran Q."/>
        </authorList>
    </citation>
    <scope>NUCLEOTIDE SEQUENCE [LARGE SCALE GENOMIC DNA]</scope>
    <source>
        <strain evidence="2 3">HXWNR69</strain>
    </source>
</reference>
<dbReference type="CDD" id="cd03801">
    <property type="entry name" value="GT4_PimA-like"/>
    <property type="match status" value="1"/>
</dbReference>
<dbReference type="PANTHER" id="PTHR12526:SF630">
    <property type="entry name" value="GLYCOSYLTRANSFERASE"/>
    <property type="match status" value="1"/>
</dbReference>
<proteinExistence type="predicted"/>
<organism evidence="2 3">
    <name type="scientific">Flavobacterium fragile</name>
    <dbReference type="NCBI Taxonomy" id="2949085"/>
    <lineage>
        <taxon>Bacteria</taxon>
        <taxon>Pseudomonadati</taxon>
        <taxon>Bacteroidota</taxon>
        <taxon>Flavobacteriia</taxon>
        <taxon>Flavobacteriales</taxon>
        <taxon>Flavobacteriaceae</taxon>
        <taxon>Flavobacterium</taxon>
    </lineage>
</organism>
<comment type="caution">
    <text evidence="2">The sequence shown here is derived from an EMBL/GenBank/DDBJ whole genome shotgun (WGS) entry which is preliminary data.</text>
</comment>
<evidence type="ECO:0000313" key="2">
    <source>
        <dbReference type="EMBL" id="MCL9769695.1"/>
    </source>
</evidence>